<comment type="caution">
    <text evidence="1">The sequence shown here is derived from an EMBL/GenBank/DDBJ whole genome shotgun (WGS) entry which is preliminary data.</text>
</comment>
<evidence type="ECO:0000313" key="1">
    <source>
        <dbReference type="EMBL" id="OWS70383.1"/>
    </source>
</evidence>
<dbReference type="OrthoDB" id="9129144at2"/>
<dbReference type="EMBL" id="NGUO01000015">
    <property type="protein sequence ID" value="OWS70383.1"/>
    <property type="molecule type" value="Genomic_DNA"/>
</dbReference>
<dbReference type="AlphaFoldDB" id="A0A254PV12"/>
<dbReference type="Pfam" id="PF07507">
    <property type="entry name" value="WavE"/>
    <property type="match status" value="1"/>
</dbReference>
<dbReference type="Proteomes" id="UP000198104">
    <property type="component" value="Unassembled WGS sequence"/>
</dbReference>
<protein>
    <recommendedName>
        <fullName evidence="3">WavE lipopolysaccharide synthesis</fullName>
    </recommendedName>
</protein>
<reference evidence="1 2" key="1">
    <citation type="submission" date="2017-05" db="EMBL/GenBank/DDBJ databases">
        <title>Polynucleobacter sp. MWH-K35W1 isolated from the permanently anoxic monimolimnion of a meromictic lake.</title>
        <authorList>
            <person name="Hahn M.W."/>
        </authorList>
    </citation>
    <scope>NUCLEOTIDE SEQUENCE [LARGE SCALE GENOMIC DNA]</scope>
    <source>
        <strain evidence="1 2">MWH-K35W1</strain>
    </source>
</reference>
<name>A0A254PV12_9BURK</name>
<proteinExistence type="predicted"/>
<organism evidence="1 2">
    <name type="scientific">Polynucleobacter aenigmaticus</name>
    <dbReference type="NCBI Taxonomy" id="1743164"/>
    <lineage>
        <taxon>Bacteria</taxon>
        <taxon>Pseudomonadati</taxon>
        <taxon>Pseudomonadota</taxon>
        <taxon>Betaproteobacteria</taxon>
        <taxon>Burkholderiales</taxon>
        <taxon>Burkholderiaceae</taxon>
        <taxon>Polynucleobacter</taxon>
    </lineage>
</organism>
<keyword evidence="2" id="KW-1185">Reference proteome</keyword>
<sequence>MLPSSKGNGIAMKVGCIIQGDIRRGSNLILEMLPRLFDYTVLSTWDDGWEAPKGSFELIRSPKPEVPGFTNRNYQRFSTARGLGAAKAAGCDYVLKWRTDMLPTSMGIKQLLDWAQFSPPRGTQSRIVVPAFRNISITPDAFSSMPDLFSFGHIEEMEKLWDDDSFDYTQNYNMSAYDRDALGSQYLNSPALADLYCAEAELYALYRSRLTETCHQALSHNLVAANYLRLIDHRRLGILWFGAQSGFRSIGQAWEHPWWTEKNWRQYNARIYSCGYKTSGPLSKLKKKISKYKIQNELKCQEKIWLDSFPNVKL</sequence>
<evidence type="ECO:0000313" key="2">
    <source>
        <dbReference type="Proteomes" id="UP000198104"/>
    </source>
</evidence>
<evidence type="ECO:0008006" key="3">
    <source>
        <dbReference type="Google" id="ProtNLM"/>
    </source>
</evidence>
<gene>
    <name evidence="1" type="ORF">CBI30_09520</name>
</gene>
<dbReference type="InterPro" id="IPR011122">
    <property type="entry name" value="WavE"/>
</dbReference>
<accession>A0A254PV12</accession>
<dbReference type="RefSeq" id="WP_088528064.1">
    <property type="nucleotide sequence ID" value="NZ_NGUO01000015.1"/>
</dbReference>